<dbReference type="EMBL" id="LLZZ01000153">
    <property type="protein sequence ID" value="KTA98389.1"/>
    <property type="molecule type" value="Genomic_DNA"/>
</dbReference>
<dbReference type="Proteomes" id="UP000054886">
    <property type="component" value="Unassembled WGS sequence"/>
</dbReference>
<dbReference type="GO" id="GO:0046982">
    <property type="term" value="F:protein heterodimerization activity"/>
    <property type="evidence" value="ECO:0007669"/>
    <property type="project" value="InterPro"/>
</dbReference>
<dbReference type="EMBL" id="LLZZ01000016">
    <property type="protein sequence ID" value="KTB12739.1"/>
    <property type="molecule type" value="Genomic_DNA"/>
</dbReference>
<dbReference type="Gene3D" id="1.10.20.10">
    <property type="entry name" value="Histone, subunit A"/>
    <property type="match status" value="1"/>
</dbReference>
<name>A0A0W0D948_CANGB</name>
<dbReference type="GO" id="GO:0005669">
    <property type="term" value="C:transcription factor TFIID complex"/>
    <property type="evidence" value="ECO:0007669"/>
    <property type="project" value="EnsemblFungi"/>
</dbReference>
<feature type="region of interest" description="Disordered" evidence="1">
    <location>
        <begin position="246"/>
        <end position="281"/>
    </location>
</feature>
<evidence type="ECO:0000313" key="2">
    <source>
        <dbReference type="EMBL" id="KTA98389.1"/>
    </source>
</evidence>
<evidence type="ECO:0000256" key="1">
    <source>
        <dbReference type="SAM" id="MobiDB-lite"/>
    </source>
</evidence>
<dbReference type="GO" id="GO:0003743">
    <property type="term" value="F:translation initiation factor activity"/>
    <property type="evidence" value="ECO:0007669"/>
    <property type="project" value="UniProtKB-KW"/>
</dbReference>
<dbReference type="AlphaFoldDB" id="A0A0W0D948"/>
<dbReference type="VEuPathDB" id="FungiDB:B1J91_L08778g"/>
<reference evidence="2 4" key="1">
    <citation type="submission" date="2015-10" db="EMBL/GenBank/DDBJ databases">
        <title>Draft genomes sequences of Candida glabrata isolates 1A, 1B, 2A, 2B, 3A and 3B.</title>
        <authorList>
            <person name="Haavelsrud O.E."/>
            <person name="Gaustad P."/>
        </authorList>
    </citation>
    <scope>NUCLEOTIDE SEQUENCE [LARGE SCALE GENOMIC DNA]</scope>
    <source>
        <strain evidence="2">910700640</strain>
    </source>
</reference>
<evidence type="ECO:0000313" key="4">
    <source>
        <dbReference type="Proteomes" id="UP000054886"/>
    </source>
</evidence>
<dbReference type="GO" id="GO:0003682">
    <property type="term" value="F:chromatin binding"/>
    <property type="evidence" value="ECO:0007669"/>
    <property type="project" value="EnsemblFungi"/>
</dbReference>
<dbReference type="OMA" id="MDNTFQR"/>
<accession>A0A0W0D948</accession>
<organism evidence="2 4">
    <name type="scientific">Candida glabrata</name>
    <name type="common">Yeast</name>
    <name type="synonym">Torulopsis glabrata</name>
    <dbReference type="NCBI Taxonomy" id="5478"/>
    <lineage>
        <taxon>Eukaryota</taxon>
        <taxon>Fungi</taxon>
        <taxon>Dikarya</taxon>
        <taxon>Ascomycota</taxon>
        <taxon>Saccharomycotina</taxon>
        <taxon>Saccharomycetes</taxon>
        <taxon>Saccharomycetales</taxon>
        <taxon>Saccharomycetaceae</taxon>
        <taxon>Nakaseomyces</taxon>
    </lineage>
</organism>
<dbReference type="CDD" id="cd00076">
    <property type="entry name" value="HFD_SF"/>
    <property type="match status" value="1"/>
</dbReference>
<dbReference type="InterPro" id="IPR009072">
    <property type="entry name" value="Histone-fold"/>
</dbReference>
<keyword evidence="2" id="KW-0396">Initiation factor</keyword>
<gene>
    <name evidence="2" type="ORF">AO440_005193</name>
    <name evidence="3" type="ORF">AO440_005812</name>
</gene>
<evidence type="ECO:0000313" key="3">
    <source>
        <dbReference type="EMBL" id="KTB12739.1"/>
    </source>
</evidence>
<dbReference type="GO" id="GO:0006366">
    <property type="term" value="P:transcription by RNA polymerase II"/>
    <property type="evidence" value="ECO:0007669"/>
    <property type="project" value="EnsemblFungi"/>
</dbReference>
<protein>
    <submittedName>
        <fullName evidence="2">Transcription initiation factor TFIID subunit 3</fullName>
    </submittedName>
</protein>
<dbReference type="VEuPathDB" id="FungiDB:GWK60_L12793"/>
<sequence length="400" mass="44874">MTNNEAFFFGLLRVSMLQLLKSHGFDKALPSTVDAFTDLYVKFLDLLVSEVQGAMQLRGDKYMETVAIQDITAGMEAVGLLKPMKLLDVYGERVPDDSNTGAEAFKKWCTDVQVRNSRQVALPSVDLLTAEANGSKSTKPLNALPDYINQLQQKKEPSRSNSITKQPMLPDMAPQLPFHSQDEHVHELIEELINNGETDDWIRMVLARQRIELGKKHSRKPGTLENLPNIPSMKFSALSSLLPSEEDAKNEFLPSNGEVDETNSGKDLETTASEVTASDKTKDKLSQLTQYLPISKPENRLQNIALSYENEQDDADEINDGIDDYHSESASPATLTDEKLIDDIQSMGPMHLQNDIAVEDDDMMPMDYQFDDPDAMFDEQEDMDNTFQRRASLDFGSHFG</sequence>
<dbReference type="GO" id="GO:0045944">
    <property type="term" value="P:positive regulation of transcription by RNA polymerase II"/>
    <property type="evidence" value="ECO:0007669"/>
    <property type="project" value="EnsemblFungi"/>
</dbReference>
<dbReference type="VEuPathDB" id="FungiDB:CAGL0L08778g"/>
<proteinExistence type="predicted"/>
<comment type="caution">
    <text evidence="2">The sequence shown here is derived from an EMBL/GenBank/DDBJ whole genome shotgun (WGS) entry which is preliminary data.</text>
</comment>
<dbReference type="VEuPathDB" id="FungiDB:GVI51_L08745"/>
<keyword evidence="2" id="KW-0648">Protein biosynthesis</keyword>